<evidence type="ECO:0000256" key="12">
    <source>
        <dbReference type="PROSITE-ProRule" id="PRU00182"/>
    </source>
</evidence>
<feature type="binding site" evidence="11">
    <location>
        <position position="233"/>
    </location>
    <ligand>
        <name>ATP</name>
        <dbReference type="ChEBI" id="CHEBI:30616"/>
    </ligand>
</feature>
<keyword evidence="5 11" id="KW-0067">ATP-binding</keyword>
<dbReference type="InterPro" id="IPR054608">
    <property type="entry name" value="SYY-like_C"/>
</dbReference>
<feature type="domain" description="Tyrosine--tRNA ligase SYY-like C-terminal" evidence="13">
    <location>
        <begin position="343"/>
        <end position="415"/>
    </location>
</feature>
<dbReference type="SUPFAM" id="SSF52374">
    <property type="entry name" value="Nucleotidylyl transferase"/>
    <property type="match status" value="1"/>
</dbReference>
<dbReference type="GO" id="GO:0006437">
    <property type="term" value="P:tyrosyl-tRNA aminoacylation"/>
    <property type="evidence" value="ECO:0007669"/>
    <property type="project" value="UniProtKB-UniRule"/>
</dbReference>
<dbReference type="InterPro" id="IPR024088">
    <property type="entry name" value="Tyr-tRNA-ligase_bac-type"/>
</dbReference>
<dbReference type="InterPro" id="IPR024107">
    <property type="entry name" value="Tyr-tRNA-ligase_bac_1"/>
</dbReference>
<comment type="function">
    <text evidence="11">Catalyzes the attachment of tyrosine to tRNA(Tyr) in a two-step reaction: tyrosine is first activated by ATP to form Tyr-AMP and then transferred to the acceptor end of tRNA(Tyr).</text>
</comment>
<dbReference type="RefSeq" id="WP_290599017.1">
    <property type="nucleotide sequence ID" value="NZ_CALTYI010000002.1"/>
</dbReference>
<dbReference type="GO" id="GO:0005829">
    <property type="term" value="C:cytosol"/>
    <property type="evidence" value="ECO:0007669"/>
    <property type="project" value="TreeGrafter"/>
</dbReference>
<dbReference type="PROSITE" id="PS00178">
    <property type="entry name" value="AA_TRNA_LIGASE_I"/>
    <property type="match status" value="1"/>
</dbReference>
<dbReference type="Proteomes" id="UP000248606">
    <property type="component" value="Unassembled WGS sequence"/>
</dbReference>
<evidence type="ECO:0000313" key="15">
    <source>
        <dbReference type="Proteomes" id="UP000248606"/>
    </source>
</evidence>
<dbReference type="PANTHER" id="PTHR11766:SF0">
    <property type="entry name" value="TYROSINE--TRNA LIGASE, MITOCHONDRIAL"/>
    <property type="match status" value="1"/>
</dbReference>
<comment type="caution">
    <text evidence="14">The sequence shown here is derived from an EMBL/GenBank/DDBJ whole genome shotgun (WGS) entry which is preliminary data.</text>
</comment>
<dbReference type="InterPro" id="IPR001412">
    <property type="entry name" value="aa-tRNA-synth_I_CS"/>
</dbReference>
<feature type="binding site" evidence="11">
    <location>
        <position position="35"/>
    </location>
    <ligand>
        <name>L-tyrosine</name>
        <dbReference type="ChEBI" id="CHEBI:58315"/>
    </ligand>
</feature>
<dbReference type="HAMAP" id="MF_02006">
    <property type="entry name" value="Tyr_tRNA_synth_type1"/>
    <property type="match status" value="1"/>
</dbReference>
<keyword evidence="2 11" id="KW-0963">Cytoplasm</keyword>
<evidence type="ECO:0000256" key="10">
    <source>
        <dbReference type="ARBA" id="ARBA00060965"/>
    </source>
</evidence>
<dbReference type="CDD" id="cd00165">
    <property type="entry name" value="S4"/>
    <property type="match status" value="1"/>
</dbReference>
<dbReference type="SUPFAM" id="SSF55174">
    <property type="entry name" value="Alpha-L RNA-binding motif"/>
    <property type="match status" value="1"/>
</dbReference>
<dbReference type="FunFam" id="3.10.290.10:FF:000014">
    <property type="entry name" value="Tyrosine--tRNA ligase"/>
    <property type="match status" value="1"/>
</dbReference>
<evidence type="ECO:0000256" key="4">
    <source>
        <dbReference type="ARBA" id="ARBA00022741"/>
    </source>
</evidence>
<protein>
    <recommendedName>
        <fullName evidence="11">Tyrosine--tRNA ligase</fullName>
        <ecNumber evidence="11">6.1.1.1</ecNumber>
    </recommendedName>
    <alternativeName>
        <fullName evidence="11">Tyrosyl-tRNA synthetase</fullName>
        <shortName evidence="11">TyrRS</shortName>
    </alternativeName>
</protein>
<feature type="binding site" evidence="11">
    <location>
        <position position="170"/>
    </location>
    <ligand>
        <name>L-tyrosine</name>
        <dbReference type="ChEBI" id="CHEBI:58315"/>
    </ligand>
</feature>
<dbReference type="InterPro" id="IPR014729">
    <property type="entry name" value="Rossmann-like_a/b/a_fold"/>
</dbReference>
<dbReference type="GO" id="GO:0003723">
    <property type="term" value="F:RNA binding"/>
    <property type="evidence" value="ECO:0007669"/>
    <property type="project" value="UniProtKB-KW"/>
</dbReference>
<comment type="similarity">
    <text evidence="10 11">Belongs to the class-I aminoacyl-tRNA synthetase family. TyrS type 1 subfamily.</text>
</comment>
<comment type="subcellular location">
    <subcellularLocation>
        <location evidence="1 11">Cytoplasm</location>
    </subcellularLocation>
</comment>
<accession>A0A2W5I9P6</accession>
<evidence type="ECO:0000313" key="14">
    <source>
        <dbReference type="EMBL" id="PZP88825.1"/>
    </source>
</evidence>
<dbReference type="GO" id="GO:0004831">
    <property type="term" value="F:tyrosine-tRNA ligase activity"/>
    <property type="evidence" value="ECO:0007669"/>
    <property type="project" value="UniProtKB-UniRule"/>
</dbReference>
<comment type="subunit">
    <text evidence="11">Homodimer.</text>
</comment>
<dbReference type="PANTHER" id="PTHR11766">
    <property type="entry name" value="TYROSYL-TRNA SYNTHETASE"/>
    <property type="match status" value="1"/>
</dbReference>
<gene>
    <name evidence="11" type="primary">tyrS</name>
    <name evidence="14" type="ORF">DI579_04945</name>
</gene>
<evidence type="ECO:0000256" key="3">
    <source>
        <dbReference type="ARBA" id="ARBA00022598"/>
    </source>
</evidence>
<evidence type="ECO:0000256" key="9">
    <source>
        <dbReference type="ARBA" id="ARBA00048248"/>
    </source>
</evidence>
<keyword evidence="4 11" id="KW-0547">Nucleotide-binding</keyword>
<dbReference type="Gene3D" id="3.40.50.620">
    <property type="entry name" value="HUPs"/>
    <property type="match status" value="1"/>
</dbReference>
<proteinExistence type="inferred from homology"/>
<dbReference type="NCBIfam" id="TIGR00234">
    <property type="entry name" value="tyrS"/>
    <property type="match status" value="1"/>
</dbReference>
<keyword evidence="7 11" id="KW-0648">Protein biosynthesis</keyword>
<dbReference type="FunFam" id="3.40.50.620:FF:000008">
    <property type="entry name" value="Tyrosine--tRNA ligase"/>
    <property type="match status" value="1"/>
</dbReference>
<evidence type="ECO:0000256" key="2">
    <source>
        <dbReference type="ARBA" id="ARBA00022490"/>
    </source>
</evidence>
<dbReference type="PROSITE" id="PS50889">
    <property type="entry name" value="S4"/>
    <property type="match status" value="1"/>
</dbReference>
<dbReference type="GO" id="GO:0042803">
    <property type="term" value="F:protein homodimerization activity"/>
    <property type="evidence" value="ECO:0007669"/>
    <property type="project" value="UniProtKB-ARBA"/>
</dbReference>
<evidence type="ECO:0000256" key="7">
    <source>
        <dbReference type="ARBA" id="ARBA00022917"/>
    </source>
</evidence>
<dbReference type="EMBL" id="QFOZ01000006">
    <property type="protein sequence ID" value="PZP88825.1"/>
    <property type="molecule type" value="Genomic_DNA"/>
</dbReference>
<dbReference type="PRINTS" id="PR01040">
    <property type="entry name" value="TRNASYNTHTYR"/>
</dbReference>
<dbReference type="InterPro" id="IPR002307">
    <property type="entry name" value="Tyr-tRNA-ligase"/>
</dbReference>
<organism evidence="14 15">
    <name type="scientific">Lawsonella clevelandensis</name>
    <dbReference type="NCBI Taxonomy" id="1528099"/>
    <lineage>
        <taxon>Bacteria</taxon>
        <taxon>Bacillati</taxon>
        <taxon>Actinomycetota</taxon>
        <taxon>Actinomycetes</taxon>
        <taxon>Mycobacteriales</taxon>
        <taxon>Lawsonellaceae</taxon>
        <taxon>Lawsonella</taxon>
    </lineage>
</organism>
<keyword evidence="6 12" id="KW-0694">RNA-binding</keyword>
<evidence type="ECO:0000256" key="11">
    <source>
        <dbReference type="HAMAP-Rule" id="MF_02006"/>
    </source>
</evidence>
<dbReference type="InterPro" id="IPR002305">
    <property type="entry name" value="aa-tRNA-synth_Ic"/>
</dbReference>
<reference evidence="14 15" key="1">
    <citation type="submission" date="2017-08" db="EMBL/GenBank/DDBJ databases">
        <title>Infants hospitalized years apart are colonized by the same room-sourced microbial strains.</title>
        <authorList>
            <person name="Brooks B."/>
            <person name="Olm M.R."/>
            <person name="Firek B.A."/>
            <person name="Baker R."/>
            <person name="Thomas B.C."/>
            <person name="Morowitz M.J."/>
            <person name="Banfield J.F."/>
        </authorList>
    </citation>
    <scope>NUCLEOTIDE SEQUENCE [LARGE SCALE GENOMIC DNA]</scope>
    <source>
        <strain evidence="14">S2_006_000_R1_57</strain>
    </source>
</reference>
<dbReference type="Pfam" id="PF00579">
    <property type="entry name" value="tRNA-synt_1b"/>
    <property type="match status" value="1"/>
</dbReference>
<evidence type="ECO:0000256" key="8">
    <source>
        <dbReference type="ARBA" id="ARBA00023146"/>
    </source>
</evidence>
<evidence type="ECO:0000256" key="5">
    <source>
        <dbReference type="ARBA" id="ARBA00022840"/>
    </source>
</evidence>
<feature type="binding site" evidence="11">
    <location>
        <position position="174"/>
    </location>
    <ligand>
        <name>L-tyrosine</name>
        <dbReference type="ChEBI" id="CHEBI:58315"/>
    </ligand>
</feature>
<dbReference type="Gene3D" id="3.10.290.10">
    <property type="entry name" value="RNA-binding S4 domain"/>
    <property type="match status" value="1"/>
</dbReference>
<evidence type="ECO:0000259" key="13">
    <source>
        <dbReference type="Pfam" id="PF22421"/>
    </source>
</evidence>
<comment type="catalytic activity">
    <reaction evidence="9 11">
        <text>tRNA(Tyr) + L-tyrosine + ATP = L-tyrosyl-tRNA(Tyr) + AMP + diphosphate + H(+)</text>
        <dbReference type="Rhea" id="RHEA:10220"/>
        <dbReference type="Rhea" id="RHEA-COMP:9706"/>
        <dbReference type="Rhea" id="RHEA-COMP:9707"/>
        <dbReference type="ChEBI" id="CHEBI:15378"/>
        <dbReference type="ChEBI" id="CHEBI:30616"/>
        <dbReference type="ChEBI" id="CHEBI:33019"/>
        <dbReference type="ChEBI" id="CHEBI:58315"/>
        <dbReference type="ChEBI" id="CHEBI:78442"/>
        <dbReference type="ChEBI" id="CHEBI:78536"/>
        <dbReference type="ChEBI" id="CHEBI:456215"/>
        <dbReference type="EC" id="6.1.1.1"/>
    </reaction>
</comment>
<feature type="short sequence motif" description="'KMSKS' region" evidence="11">
    <location>
        <begin position="230"/>
        <end position="234"/>
    </location>
</feature>
<dbReference type="EC" id="6.1.1.1" evidence="11"/>
<keyword evidence="8 11" id="KW-0030">Aminoacyl-tRNA synthetase</keyword>
<sequence length="422" mass="46594">MENIIDELMWRGLIQQSTDIDEMRAAINDGPITLYCGFDPTGPSLHAGHLIPLLLLRRFQKAGHRPIVLAGGATGLIGDPREVGERVMNSEDTVADWAERIKGQLERFVTFDDSATGAIVENNMHWVGEMSAIDFLRGLGKNFSLNTMLSRETVKRRLETDGISYTEFSYMILQANDFAELNRRYGCTLQVGGSDQWGNIVAGIDLNRRVNNSKVHGITVPLVTSSDGKKFGKSTGGGSLWLDPEMTSPYKWYQYFLNTNDADVIKYLRWFTFLTKEELDELAAEVESNPGARQAQRRLADEMTTLVHGEDVTAAVKAASAALFGKGDLRALDANTLGAALQEAGSIEINKDMNPTIIDLMVETGLCKSKGEARRTLKEGGCSVNNERITDEAWIPAGADLLPGNWLLVRRGKKNMRGVHIN</sequence>
<dbReference type="FunFam" id="1.10.240.10:FF:000001">
    <property type="entry name" value="Tyrosine--tRNA ligase"/>
    <property type="match status" value="1"/>
</dbReference>
<dbReference type="InterPro" id="IPR036986">
    <property type="entry name" value="S4_RNA-bd_sf"/>
</dbReference>
<name>A0A2W5I9P6_9ACTN</name>
<dbReference type="Pfam" id="PF22421">
    <property type="entry name" value="SYY_C-terminal"/>
    <property type="match status" value="1"/>
</dbReference>
<dbReference type="AlphaFoldDB" id="A0A2W5I9P6"/>
<evidence type="ECO:0000256" key="1">
    <source>
        <dbReference type="ARBA" id="ARBA00004496"/>
    </source>
</evidence>
<dbReference type="Gene3D" id="1.10.240.10">
    <property type="entry name" value="Tyrosyl-Transfer RNA Synthetase"/>
    <property type="match status" value="1"/>
</dbReference>
<keyword evidence="3 11" id="KW-0436">Ligase</keyword>
<dbReference type="GO" id="GO:0005524">
    <property type="term" value="F:ATP binding"/>
    <property type="evidence" value="ECO:0007669"/>
    <property type="project" value="UniProtKB-UniRule"/>
</dbReference>
<feature type="short sequence motif" description="'HIGH' region" evidence="11">
    <location>
        <begin position="40"/>
        <end position="49"/>
    </location>
</feature>
<evidence type="ECO:0000256" key="6">
    <source>
        <dbReference type="ARBA" id="ARBA00022884"/>
    </source>
</evidence>
<dbReference type="CDD" id="cd00805">
    <property type="entry name" value="TyrRS_core"/>
    <property type="match status" value="1"/>
</dbReference>